<protein>
    <submittedName>
        <fullName evidence="2">2348_t:CDS:1</fullName>
    </submittedName>
</protein>
<dbReference type="OrthoDB" id="2421600at2759"/>
<evidence type="ECO:0000313" key="2">
    <source>
        <dbReference type="EMBL" id="CAG8435133.1"/>
    </source>
</evidence>
<feature type="non-terminal residue" evidence="2">
    <location>
        <position position="177"/>
    </location>
</feature>
<organism evidence="2 3">
    <name type="scientific">Diversispora eburnea</name>
    <dbReference type="NCBI Taxonomy" id="1213867"/>
    <lineage>
        <taxon>Eukaryota</taxon>
        <taxon>Fungi</taxon>
        <taxon>Fungi incertae sedis</taxon>
        <taxon>Mucoromycota</taxon>
        <taxon>Glomeromycotina</taxon>
        <taxon>Glomeromycetes</taxon>
        <taxon>Diversisporales</taxon>
        <taxon>Diversisporaceae</taxon>
        <taxon>Diversispora</taxon>
    </lineage>
</organism>
<keyword evidence="3" id="KW-1185">Reference proteome</keyword>
<gene>
    <name evidence="2" type="ORF">DEBURN_LOCUS819</name>
</gene>
<evidence type="ECO:0000313" key="3">
    <source>
        <dbReference type="Proteomes" id="UP000789706"/>
    </source>
</evidence>
<feature type="chain" id="PRO_5040360742" evidence="1">
    <location>
        <begin position="25"/>
        <end position="177"/>
    </location>
</feature>
<accession>A0A9N8YN65</accession>
<evidence type="ECO:0000256" key="1">
    <source>
        <dbReference type="SAM" id="SignalP"/>
    </source>
</evidence>
<dbReference type="AlphaFoldDB" id="A0A9N8YN65"/>
<keyword evidence="1" id="KW-0732">Signal</keyword>
<dbReference type="Proteomes" id="UP000789706">
    <property type="component" value="Unassembled WGS sequence"/>
</dbReference>
<sequence length="177" mass="20251">MLLNRSIIFATVVLIFFFSSQVASERCQTITRTHQHIKTIYPDYPKPFTTITTSTCIAQFKTIITATTTVTVFTSTTYMKKTAQEILTLKKRKVRKVIYIPNKKYITFCKHEKCIRVFYCTLTVILECPPVRTKIYTVFTWATSLFTTTTITTTTISTIFTSFCSSACVQTSETCSE</sequence>
<name>A0A9N8YN65_9GLOM</name>
<proteinExistence type="predicted"/>
<comment type="caution">
    <text evidence="2">The sequence shown here is derived from an EMBL/GenBank/DDBJ whole genome shotgun (WGS) entry which is preliminary data.</text>
</comment>
<feature type="signal peptide" evidence="1">
    <location>
        <begin position="1"/>
        <end position="24"/>
    </location>
</feature>
<dbReference type="EMBL" id="CAJVPK010000030">
    <property type="protein sequence ID" value="CAG8435133.1"/>
    <property type="molecule type" value="Genomic_DNA"/>
</dbReference>
<reference evidence="2" key="1">
    <citation type="submission" date="2021-06" db="EMBL/GenBank/DDBJ databases">
        <authorList>
            <person name="Kallberg Y."/>
            <person name="Tangrot J."/>
            <person name="Rosling A."/>
        </authorList>
    </citation>
    <scope>NUCLEOTIDE SEQUENCE</scope>
    <source>
        <strain evidence="2">AZ414A</strain>
    </source>
</reference>